<evidence type="ECO:0000313" key="3">
    <source>
        <dbReference type="Proteomes" id="UP000190328"/>
    </source>
</evidence>
<evidence type="ECO:0000313" key="2">
    <source>
        <dbReference type="EMBL" id="SJZ62544.1"/>
    </source>
</evidence>
<dbReference type="CDD" id="cd02440">
    <property type="entry name" value="AdoMet_MTases"/>
    <property type="match status" value="1"/>
</dbReference>
<dbReference type="GO" id="GO:0032259">
    <property type="term" value="P:methylation"/>
    <property type="evidence" value="ECO:0007669"/>
    <property type="project" value="UniProtKB-KW"/>
</dbReference>
<proteinExistence type="predicted"/>
<protein>
    <submittedName>
        <fullName evidence="2">Ubiquinone/menaquinone biosynthesis C-methylase UbiE</fullName>
    </submittedName>
</protein>
<dbReference type="STRING" id="263852.SAMN02745116_00971"/>
<organism evidence="2 3">
    <name type="scientific">Pilibacter termitis</name>
    <dbReference type="NCBI Taxonomy" id="263852"/>
    <lineage>
        <taxon>Bacteria</taxon>
        <taxon>Bacillati</taxon>
        <taxon>Bacillota</taxon>
        <taxon>Bacilli</taxon>
        <taxon>Lactobacillales</taxon>
        <taxon>Enterococcaceae</taxon>
        <taxon>Pilibacter</taxon>
    </lineage>
</organism>
<accession>A0A1T4M743</accession>
<dbReference type="OrthoDB" id="9791837at2"/>
<dbReference type="InterPro" id="IPR013216">
    <property type="entry name" value="Methyltransf_11"/>
</dbReference>
<sequence>MMKKKKKNHVEMSRQHYNKHAVKFDRSMDGLFSAPFKQEIVRLAPIENGDVVLDVGCANGKLLTMLKERHQGMIGVGLDISEEMIRVAREKHPEFTFECANAEKLPFDNGTFDWVICSASFHHFPAPKEFLKEAIRVLKPAGKLLIAEIHFPKVTLPAYNFYIEKFNKEGDVRIYSPQQLKMMLAESGFHVLGKTNYRFQVQAHMAMKPEN</sequence>
<keyword evidence="3" id="KW-1185">Reference proteome</keyword>
<dbReference type="GO" id="GO:0008757">
    <property type="term" value="F:S-adenosylmethionine-dependent methyltransferase activity"/>
    <property type="evidence" value="ECO:0007669"/>
    <property type="project" value="InterPro"/>
</dbReference>
<dbReference type="EMBL" id="FUXI01000008">
    <property type="protein sequence ID" value="SJZ62544.1"/>
    <property type="molecule type" value="Genomic_DNA"/>
</dbReference>
<dbReference type="Gene3D" id="3.40.50.150">
    <property type="entry name" value="Vaccinia Virus protein VP39"/>
    <property type="match status" value="1"/>
</dbReference>
<keyword evidence="2" id="KW-0489">Methyltransferase</keyword>
<dbReference type="SUPFAM" id="SSF53335">
    <property type="entry name" value="S-adenosyl-L-methionine-dependent methyltransferases"/>
    <property type="match status" value="1"/>
</dbReference>
<dbReference type="PANTHER" id="PTHR43591">
    <property type="entry name" value="METHYLTRANSFERASE"/>
    <property type="match status" value="1"/>
</dbReference>
<dbReference type="InterPro" id="IPR029063">
    <property type="entry name" value="SAM-dependent_MTases_sf"/>
</dbReference>
<evidence type="ECO:0000259" key="1">
    <source>
        <dbReference type="Pfam" id="PF08241"/>
    </source>
</evidence>
<dbReference type="Pfam" id="PF08241">
    <property type="entry name" value="Methyltransf_11"/>
    <property type="match status" value="1"/>
</dbReference>
<keyword evidence="2" id="KW-0808">Transferase</keyword>
<feature type="domain" description="Methyltransferase type 11" evidence="1">
    <location>
        <begin position="53"/>
        <end position="146"/>
    </location>
</feature>
<reference evidence="2 3" key="1">
    <citation type="submission" date="2017-02" db="EMBL/GenBank/DDBJ databases">
        <authorList>
            <person name="Peterson S.W."/>
        </authorList>
    </citation>
    <scope>NUCLEOTIDE SEQUENCE [LARGE SCALE GENOMIC DNA]</scope>
    <source>
        <strain evidence="2 3">ATCC BAA-1030</strain>
    </source>
</reference>
<dbReference type="AlphaFoldDB" id="A0A1T4M743"/>
<keyword evidence="2" id="KW-0830">Ubiquinone</keyword>
<gene>
    <name evidence="2" type="ORF">SAMN02745116_00971</name>
</gene>
<dbReference type="Proteomes" id="UP000190328">
    <property type="component" value="Unassembled WGS sequence"/>
</dbReference>
<dbReference type="RefSeq" id="WP_078806897.1">
    <property type="nucleotide sequence ID" value="NZ_FUXI01000008.1"/>
</dbReference>
<name>A0A1T4M743_9ENTE</name>